<dbReference type="Gene3D" id="3.30.40.10">
    <property type="entry name" value="Zinc/RING finger domain, C3HC4 (zinc finger)"/>
    <property type="match status" value="1"/>
</dbReference>
<dbReference type="InterPro" id="IPR001841">
    <property type="entry name" value="Znf_RING"/>
</dbReference>
<gene>
    <name evidence="3" type="ORF">NE237_025238</name>
</gene>
<dbReference type="InterPro" id="IPR013083">
    <property type="entry name" value="Znf_RING/FYVE/PHD"/>
</dbReference>
<dbReference type="PROSITE" id="PS50089">
    <property type="entry name" value="ZF_RING_2"/>
    <property type="match status" value="1"/>
</dbReference>
<evidence type="ECO:0000313" key="3">
    <source>
        <dbReference type="EMBL" id="KAJ4958127.1"/>
    </source>
</evidence>
<keyword evidence="1" id="KW-0479">Metal-binding</keyword>
<evidence type="ECO:0000259" key="2">
    <source>
        <dbReference type="PROSITE" id="PS50089"/>
    </source>
</evidence>
<dbReference type="SUPFAM" id="SSF57850">
    <property type="entry name" value="RING/U-box"/>
    <property type="match status" value="1"/>
</dbReference>
<dbReference type="AlphaFoldDB" id="A0A9Q0K0D2"/>
<accession>A0A9Q0K0D2</accession>
<dbReference type="EMBL" id="JAMYWD010000010">
    <property type="protein sequence ID" value="KAJ4958127.1"/>
    <property type="molecule type" value="Genomic_DNA"/>
</dbReference>
<dbReference type="PANTHER" id="PTHR47344:SF1">
    <property type="entry name" value="RING ZINC FINGER PROTEIN-RELATED"/>
    <property type="match status" value="1"/>
</dbReference>
<organism evidence="3 4">
    <name type="scientific">Protea cynaroides</name>
    <dbReference type="NCBI Taxonomy" id="273540"/>
    <lineage>
        <taxon>Eukaryota</taxon>
        <taxon>Viridiplantae</taxon>
        <taxon>Streptophyta</taxon>
        <taxon>Embryophyta</taxon>
        <taxon>Tracheophyta</taxon>
        <taxon>Spermatophyta</taxon>
        <taxon>Magnoliopsida</taxon>
        <taxon>Proteales</taxon>
        <taxon>Proteaceae</taxon>
        <taxon>Protea</taxon>
    </lineage>
</organism>
<dbReference type="GO" id="GO:0008270">
    <property type="term" value="F:zinc ion binding"/>
    <property type="evidence" value="ECO:0007669"/>
    <property type="project" value="UniProtKB-KW"/>
</dbReference>
<keyword evidence="4" id="KW-1185">Reference proteome</keyword>
<dbReference type="PANTHER" id="PTHR47344">
    <property type="entry name" value="RING ZINC FINGER PROTEIN-RELATED"/>
    <property type="match status" value="1"/>
</dbReference>
<reference evidence="3" key="1">
    <citation type="journal article" date="2023" name="Plant J.">
        <title>The genome of the king protea, Protea cynaroides.</title>
        <authorList>
            <person name="Chang J."/>
            <person name="Duong T.A."/>
            <person name="Schoeman C."/>
            <person name="Ma X."/>
            <person name="Roodt D."/>
            <person name="Barker N."/>
            <person name="Li Z."/>
            <person name="Van de Peer Y."/>
            <person name="Mizrachi E."/>
        </authorList>
    </citation>
    <scope>NUCLEOTIDE SEQUENCE</scope>
    <source>
        <tissue evidence="3">Young leaves</tissue>
    </source>
</reference>
<evidence type="ECO:0000313" key="4">
    <source>
        <dbReference type="Proteomes" id="UP001141806"/>
    </source>
</evidence>
<protein>
    <recommendedName>
        <fullName evidence="2">RING-type domain-containing protein</fullName>
    </recommendedName>
</protein>
<sequence length="253" mass="29652">MGESEATSTMKECSSFSDTVCSICFDDLKPIVEHLQVISICGHVFHETCVQNWFEHCSKVQKIFCPICKQSCSQENVCRLYIQSIDHPDLSQKQFGVEVEDEPKELHKELERLKRRISVLVSSFEHQERGLYEELCIYKLKAKKEEGLKNEALQQKDLFQHLLYSKLEGDEEIDEKKLIQALESDNKRFNQTMTNNTNGHKQSKRHVNVRWENIELGDVVATLKDYTKNMRDEVIKFLQQVRTHRRENQQGES</sequence>
<keyword evidence="1" id="KW-0862">Zinc</keyword>
<dbReference type="Pfam" id="PF13639">
    <property type="entry name" value="zf-RING_2"/>
    <property type="match status" value="1"/>
</dbReference>
<dbReference type="OrthoDB" id="8062037at2759"/>
<feature type="domain" description="RING-type" evidence="2">
    <location>
        <begin position="21"/>
        <end position="69"/>
    </location>
</feature>
<name>A0A9Q0K0D2_9MAGN</name>
<evidence type="ECO:0000256" key="1">
    <source>
        <dbReference type="PROSITE-ProRule" id="PRU00175"/>
    </source>
</evidence>
<comment type="caution">
    <text evidence="3">The sequence shown here is derived from an EMBL/GenBank/DDBJ whole genome shotgun (WGS) entry which is preliminary data.</text>
</comment>
<keyword evidence="1" id="KW-0863">Zinc-finger</keyword>
<dbReference type="Proteomes" id="UP001141806">
    <property type="component" value="Unassembled WGS sequence"/>
</dbReference>
<dbReference type="SMART" id="SM00184">
    <property type="entry name" value="RING"/>
    <property type="match status" value="1"/>
</dbReference>
<proteinExistence type="predicted"/>